<evidence type="ECO:0000259" key="6">
    <source>
        <dbReference type="Pfam" id="PF00266"/>
    </source>
</evidence>
<dbReference type="RefSeq" id="WP_079493294.1">
    <property type="nucleotide sequence ID" value="NZ_FUZT01000009.1"/>
</dbReference>
<dbReference type="Pfam" id="PF00266">
    <property type="entry name" value="Aminotran_5"/>
    <property type="match status" value="1"/>
</dbReference>
<dbReference type="InterPro" id="IPR015421">
    <property type="entry name" value="PyrdxlP-dep_Trfase_major"/>
</dbReference>
<dbReference type="NCBIfam" id="NF003346">
    <property type="entry name" value="PRK04366.1"/>
    <property type="match status" value="1"/>
</dbReference>
<dbReference type="GO" id="GO:0004375">
    <property type="term" value="F:glycine dehydrogenase (decarboxylating) activity"/>
    <property type="evidence" value="ECO:0007669"/>
    <property type="project" value="UniProtKB-EC"/>
</dbReference>
<evidence type="ECO:0000256" key="5">
    <source>
        <dbReference type="ARBA" id="ARBA00049026"/>
    </source>
</evidence>
<dbReference type="InterPro" id="IPR049316">
    <property type="entry name" value="GDC-P_C"/>
</dbReference>
<evidence type="ECO:0000256" key="3">
    <source>
        <dbReference type="ARBA" id="ARBA00022898"/>
    </source>
</evidence>
<dbReference type="OrthoDB" id="9801272at2"/>
<dbReference type="PANTHER" id="PTHR11773">
    <property type="entry name" value="GLYCINE DEHYDROGENASE, DECARBOXYLATING"/>
    <property type="match status" value="1"/>
</dbReference>
<dbReference type="STRING" id="36842.SAMN02194393_03493"/>
<dbReference type="GO" id="GO:0019464">
    <property type="term" value="P:glycine decarboxylation via glycine cleavage system"/>
    <property type="evidence" value="ECO:0007669"/>
    <property type="project" value="TreeGrafter"/>
</dbReference>
<organism evidence="8 9">
    <name type="scientific">Maledivibacter halophilus</name>
    <dbReference type="NCBI Taxonomy" id="36842"/>
    <lineage>
        <taxon>Bacteria</taxon>
        <taxon>Bacillati</taxon>
        <taxon>Bacillota</taxon>
        <taxon>Clostridia</taxon>
        <taxon>Peptostreptococcales</taxon>
        <taxon>Caminicellaceae</taxon>
        <taxon>Maledivibacter</taxon>
    </lineage>
</organism>
<comment type="catalytic activity">
    <reaction evidence="5">
        <text>N(6)-[(R)-lipoyl]-L-lysyl-[glycine-cleavage complex H protein] + glycine + H(+) = N(6)-[(R)-S(8)-aminomethyldihydrolipoyl]-L-lysyl-[glycine-cleavage complex H protein] + CO2</text>
        <dbReference type="Rhea" id="RHEA:24304"/>
        <dbReference type="Rhea" id="RHEA-COMP:10494"/>
        <dbReference type="Rhea" id="RHEA-COMP:10495"/>
        <dbReference type="ChEBI" id="CHEBI:15378"/>
        <dbReference type="ChEBI" id="CHEBI:16526"/>
        <dbReference type="ChEBI" id="CHEBI:57305"/>
        <dbReference type="ChEBI" id="CHEBI:83099"/>
        <dbReference type="ChEBI" id="CHEBI:83143"/>
        <dbReference type="EC" id="1.4.4.2"/>
    </reaction>
</comment>
<dbReference type="InterPro" id="IPR015424">
    <property type="entry name" value="PyrdxlP-dep_Trfase"/>
</dbReference>
<dbReference type="Proteomes" id="UP000190285">
    <property type="component" value="Unassembled WGS sequence"/>
</dbReference>
<evidence type="ECO:0000313" key="9">
    <source>
        <dbReference type="Proteomes" id="UP000190285"/>
    </source>
</evidence>
<feature type="domain" description="Glycine dehydrogenase C-terminal" evidence="7">
    <location>
        <begin position="370"/>
        <end position="477"/>
    </location>
</feature>
<keyword evidence="9" id="KW-1185">Reference proteome</keyword>
<dbReference type="EC" id="1.4.4.2" evidence="2"/>
<dbReference type="AlphaFoldDB" id="A0A1T5LYD0"/>
<dbReference type="GO" id="GO:0005960">
    <property type="term" value="C:glycine cleavage complex"/>
    <property type="evidence" value="ECO:0007669"/>
    <property type="project" value="TreeGrafter"/>
</dbReference>
<evidence type="ECO:0000313" key="8">
    <source>
        <dbReference type="EMBL" id="SKC80873.1"/>
    </source>
</evidence>
<dbReference type="Gene3D" id="3.90.1150.10">
    <property type="entry name" value="Aspartate Aminotransferase, domain 1"/>
    <property type="match status" value="1"/>
</dbReference>
<keyword evidence="4" id="KW-0560">Oxidoreductase</keyword>
<dbReference type="InterPro" id="IPR020581">
    <property type="entry name" value="GDC_P"/>
</dbReference>
<dbReference type="Gene3D" id="3.40.640.10">
    <property type="entry name" value="Type I PLP-dependent aspartate aminotransferase-like (Major domain)"/>
    <property type="match status" value="1"/>
</dbReference>
<evidence type="ECO:0000256" key="1">
    <source>
        <dbReference type="ARBA" id="ARBA00003788"/>
    </source>
</evidence>
<gene>
    <name evidence="8" type="ORF">SAMN02194393_03493</name>
</gene>
<dbReference type="EMBL" id="FUZT01000009">
    <property type="protein sequence ID" value="SKC80873.1"/>
    <property type="molecule type" value="Genomic_DNA"/>
</dbReference>
<dbReference type="PANTHER" id="PTHR11773:SF1">
    <property type="entry name" value="GLYCINE DEHYDROGENASE (DECARBOXYLATING), MITOCHONDRIAL"/>
    <property type="match status" value="1"/>
</dbReference>
<dbReference type="GO" id="GO:0005829">
    <property type="term" value="C:cytosol"/>
    <property type="evidence" value="ECO:0007669"/>
    <property type="project" value="TreeGrafter"/>
</dbReference>
<dbReference type="InterPro" id="IPR015422">
    <property type="entry name" value="PyrdxlP-dep_Trfase_small"/>
</dbReference>
<name>A0A1T5LYD0_9FIRM</name>
<sequence length="519" mass="58850">MSRNKKIRDFHEAKWQEPIILELSEEGQRGIVFPDVEEELKDLFGEVDNLIPSNMKRKKKPDLPELGQQQVLRHYLRLSQETLGQDLTIDIGLGTCTMKYSPKIHEQFVRNPKIAKMHPLQDIDTAQGILKIMYDFEQIMKEISGMDAFSFQPGGGGMAIYSNASIIKKYHEDRGEGDQRTEVITTVLSHPLNAAAPKTKGFKVINLMPTESGYPDIEDVKAAVSEKTAGFFITNPEDTGIFNPLVKEFIDIVHQAGGLCVYDMADYNGLFGIARAKEAGIDLCHFNLHKAFSSPHGSMGPCCGAQGVTKELEKYLPYPRVDFDGEKYYLNYDRPHSIGKLRKFYGVVAVVLRAYAWTITMGADGLKEVAETSILNNNYLMHRLLKEAKGISVPWGDGGHRLEQVRYSFEKLREDTGVTIDDIDRRVVDYGLQTFFQSHHPMLIPQPFTPEPNESYSKRELDEYADIFVKISEEAYENPEIVKTAPHNGPISKIEDEIIVDPKDLIVTWRVYKRKKGLK</sequence>
<evidence type="ECO:0000256" key="4">
    <source>
        <dbReference type="ARBA" id="ARBA00023002"/>
    </source>
</evidence>
<evidence type="ECO:0000259" key="7">
    <source>
        <dbReference type="Pfam" id="PF21478"/>
    </source>
</evidence>
<dbReference type="SUPFAM" id="SSF53383">
    <property type="entry name" value="PLP-dependent transferases"/>
    <property type="match status" value="1"/>
</dbReference>
<dbReference type="InterPro" id="IPR000192">
    <property type="entry name" value="Aminotrans_V_dom"/>
</dbReference>
<dbReference type="Gene3D" id="6.20.440.10">
    <property type="match status" value="1"/>
</dbReference>
<keyword evidence="3" id="KW-0663">Pyridoxal phosphate</keyword>
<evidence type="ECO:0000256" key="2">
    <source>
        <dbReference type="ARBA" id="ARBA00012134"/>
    </source>
</evidence>
<comment type="function">
    <text evidence="1">The glycine cleavage system catalyzes the degradation of glycine. The P protein binds the alpha-amino group of glycine through its pyridoxal phosphate cofactor; CO(2) is released and the remaining methylamine moiety is then transferred to the lipoamide cofactor of the H protein.</text>
</comment>
<dbReference type="GO" id="GO:0016594">
    <property type="term" value="F:glycine binding"/>
    <property type="evidence" value="ECO:0007669"/>
    <property type="project" value="TreeGrafter"/>
</dbReference>
<reference evidence="8 9" key="1">
    <citation type="submission" date="2017-02" db="EMBL/GenBank/DDBJ databases">
        <authorList>
            <person name="Peterson S.W."/>
        </authorList>
    </citation>
    <scope>NUCLEOTIDE SEQUENCE [LARGE SCALE GENOMIC DNA]</scope>
    <source>
        <strain evidence="8 9">M1</strain>
    </source>
</reference>
<feature type="domain" description="Aminotransferase class V" evidence="6">
    <location>
        <begin position="178"/>
        <end position="297"/>
    </location>
</feature>
<dbReference type="GO" id="GO:0030170">
    <property type="term" value="F:pyridoxal phosphate binding"/>
    <property type="evidence" value="ECO:0007669"/>
    <property type="project" value="TreeGrafter"/>
</dbReference>
<accession>A0A1T5LYD0</accession>
<dbReference type="Pfam" id="PF21478">
    <property type="entry name" value="GcvP2_C"/>
    <property type="match status" value="1"/>
</dbReference>
<protein>
    <recommendedName>
        <fullName evidence="2">glycine dehydrogenase (aminomethyl-transferring)</fullName>
        <ecNumber evidence="2">1.4.4.2</ecNumber>
    </recommendedName>
</protein>
<proteinExistence type="predicted"/>